<reference evidence="3" key="1">
    <citation type="submission" date="2021-06" db="EMBL/GenBank/DDBJ databases">
        <authorList>
            <person name="Hodson N. C."/>
            <person name="Mongue J. A."/>
            <person name="Jaron S. K."/>
        </authorList>
    </citation>
    <scope>NUCLEOTIDE SEQUENCE</scope>
</reference>
<dbReference type="EMBL" id="CAJVCH010124746">
    <property type="protein sequence ID" value="CAG7725638.1"/>
    <property type="molecule type" value="Genomic_DNA"/>
</dbReference>
<evidence type="ECO:0000313" key="4">
    <source>
        <dbReference type="Proteomes" id="UP000708208"/>
    </source>
</evidence>
<keyword evidence="4" id="KW-1185">Reference proteome</keyword>
<dbReference type="InterPro" id="IPR006600">
    <property type="entry name" value="HTH_CenpB_DNA-bd_dom"/>
</dbReference>
<dbReference type="PANTHER" id="PTHR19303">
    <property type="entry name" value="TRANSPOSON"/>
    <property type="match status" value="1"/>
</dbReference>
<protein>
    <recommendedName>
        <fullName evidence="2">HTH CENPB-type domain-containing protein</fullName>
    </recommendedName>
</protein>
<evidence type="ECO:0000259" key="2">
    <source>
        <dbReference type="PROSITE" id="PS51253"/>
    </source>
</evidence>
<dbReference type="Pfam" id="PF03184">
    <property type="entry name" value="DDE_1"/>
    <property type="match status" value="2"/>
</dbReference>
<proteinExistence type="predicted"/>
<sequence length="343" mass="39200">MESKFQEHNPEKSRVRKLRFEKIDIALFTWFKLQRDRSIPINGPMLHQKAEDFAKELKIDDFKSSCGWLNRWKTRHRINLNTVSGESDDADRIGAEMWLSNIWPVVADDYRDEDIFNADESGFFFTALPSKSFQLKGEKCSGGKRSKERVTVLLCCNKTGTEKLKPLTIGKYLNPRCFTKIKSRSSLPVEYLANKNDDISALKTVRLCFVAPNTSSIAQPLDQGIFNAVKGYYGKKLVTKVIRMLINKIEPKITILECIFMLHSAWGNITAKTITNCFAHGLGKSNAEDFSSEPQWIPQLDQLRISVEEYLKYETFDNEVATTEMPTDHDIVSQSESNCCRGT</sequence>
<organism evidence="3 4">
    <name type="scientific">Allacma fusca</name>
    <dbReference type="NCBI Taxonomy" id="39272"/>
    <lineage>
        <taxon>Eukaryota</taxon>
        <taxon>Metazoa</taxon>
        <taxon>Ecdysozoa</taxon>
        <taxon>Arthropoda</taxon>
        <taxon>Hexapoda</taxon>
        <taxon>Collembola</taxon>
        <taxon>Symphypleona</taxon>
        <taxon>Sminthuridae</taxon>
        <taxon>Allacma</taxon>
    </lineage>
</organism>
<dbReference type="OrthoDB" id="125347at2759"/>
<feature type="domain" description="HTH CENPB-type" evidence="2">
    <location>
        <begin position="11"/>
        <end position="82"/>
    </location>
</feature>
<dbReference type="Pfam" id="PF03221">
    <property type="entry name" value="HTH_Tnp_Tc5"/>
    <property type="match status" value="1"/>
</dbReference>
<dbReference type="InterPro" id="IPR004875">
    <property type="entry name" value="DDE_SF_endonuclease_dom"/>
</dbReference>
<comment type="caution">
    <text evidence="3">The sequence shown here is derived from an EMBL/GenBank/DDBJ whole genome shotgun (WGS) entry which is preliminary data.</text>
</comment>
<evidence type="ECO:0000256" key="1">
    <source>
        <dbReference type="ARBA" id="ARBA00023125"/>
    </source>
</evidence>
<name>A0A8J2JUN7_9HEXA</name>
<dbReference type="AlphaFoldDB" id="A0A8J2JUN7"/>
<gene>
    <name evidence="3" type="ORF">AFUS01_LOCUS14587</name>
</gene>
<dbReference type="PANTHER" id="PTHR19303:SF73">
    <property type="entry name" value="PROTEIN PDC2"/>
    <property type="match status" value="1"/>
</dbReference>
<keyword evidence="1" id="KW-0238">DNA-binding</keyword>
<dbReference type="GO" id="GO:0005634">
    <property type="term" value="C:nucleus"/>
    <property type="evidence" value="ECO:0007669"/>
    <property type="project" value="TreeGrafter"/>
</dbReference>
<dbReference type="GO" id="GO:0003677">
    <property type="term" value="F:DNA binding"/>
    <property type="evidence" value="ECO:0007669"/>
    <property type="project" value="UniProtKB-KW"/>
</dbReference>
<dbReference type="PROSITE" id="PS51253">
    <property type="entry name" value="HTH_CENPB"/>
    <property type="match status" value="1"/>
</dbReference>
<accession>A0A8J2JUN7</accession>
<evidence type="ECO:0000313" key="3">
    <source>
        <dbReference type="EMBL" id="CAG7725638.1"/>
    </source>
</evidence>
<dbReference type="Proteomes" id="UP000708208">
    <property type="component" value="Unassembled WGS sequence"/>
</dbReference>
<dbReference type="InterPro" id="IPR050863">
    <property type="entry name" value="CenT-Element_Derived"/>
</dbReference>
<dbReference type="SMART" id="SM00674">
    <property type="entry name" value="CENPB"/>
    <property type="match status" value="1"/>
</dbReference>